<sequence length="92" mass="10955">MSFLSQVMFCLPHLGITCHFGNTEQWLGNSRRDFFSRAMKLREIISFSMNGFYVFYFYHKEENALRDLLQIIFPGAEKKKMNLLTFTWVDLS</sequence>
<dbReference type="EMBL" id="BPLR01008017">
    <property type="protein sequence ID" value="GIY21404.1"/>
    <property type="molecule type" value="Genomic_DNA"/>
</dbReference>
<gene>
    <name evidence="1" type="ORF">CEXT_716681</name>
</gene>
<evidence type="ECO:0000313" key="1">
    <source>
        <dbReference type="EMBL" id="GIY21404.1"/>
    </source>
</evidence>
<comment type="caution">
    <text evidence="1">The sequence shown here is derived from an EMBL/GenBank/DDBJ whole genome shotgun (WGS) entry which is preliminary data.</text>
</comment>
<name>A0AAV4RK37_CAEEX</name>
<organism evidence="1 2">
    <name type="scientific">Caerostris extrusa</name>
    <name type="common">Bark spider</name>
    <name type="synonym">Caerostris bankana</name>
    <dbReference type="NCBI Taxonomy" id="172846"/>
    <lineage>
        <taxon>Eukaryota</taxon>
        <taxon>Metazoa</taxon>
        <taxon>Ecdysozoa</taxon>
        <taxon>Arthropoda</taxon>
        <taxon>Chelicerata</taxon>
        <taxon>Arachnida</taxon>
        <taxon>Araneae</taxon>
        <taxon>Araneomorphae</taxon>
        <taxon>Entelegynae</taxon>
        <taxon>Araneoidea</taxon>
        <taxon>Araneidae</taxon>
        <taxon>Caerostris</taxon>
    </lineage>
</organism>
<evidence type="ECO:0000313" key="2">
    <source>
        <dbReference type="Proteomes" id="UP001054945"/>
    </source>
</evidence>
<proteinExistence type="predicted"/>
<protein>
    <submittedName>
        <fullName evidence="1">Uncharacterized protein</fullName>
    </submittedName>
</protein>
<dbReference type="AlphaFoldDB" id="A0AAV4RK37"/>
<accession>A0AAV4RK37</accession>
<dbReference type="Proteomes" id="UP001054945">
    <property type="component" value="Unassembled WGS sequence"/>
</dbReference>
<reference evidence="1 2" key="1">
    <citation type="submission" date="2021-06" db="EMBL/GenBank/DDBJ databases">
        <title>Caerostris extrusa draft genome.</title>
        <authorList>
            <person name="Kono N."/>
            <person name="Arakawa K."/>
        </authorList>
    </citation>
    <scope>NUCLEOTIDE SEQUENCE [LARGE SCALE GENOMIC DNA]</scope>
</reference>
<keyword evidence="2" id="KW-1185">Reference proteome</keyword>